<keyword evidence="3 7" id="KW-0997">Cell inner membrane</keyword>
<accession>A0A1M5FKE8</accession>
<reference evidence="10" key="1">
    <citation type="submission" date="2016-11" db="EMBL/GenBank/DDBJ databases">
        <authorList>
            <person name="Varghese N."/>
            <person name="Submissions S."/>
        </authorList>
    </citation>
    <scope>NUCLEOTIDE SEQUENCE [LARGE SCALE GENOMIC DNA]</scope>
    <source>
        <strain evidence="10">DSM 16579</strain>
    </source>
</reference>
<dbReference type="NCBIfam" id="TIGR00786">
    <property type="entry name" value="dctM"/>
    <property type="match status" value="1"/>
</dbReference>
<proteinExistence type="inferred from homology"/>
<dbReference type="GO" id="GO:0022857">
    <property type="term" value="F:transmembrane transporter activity"/>
    <property type="evidence" value="ECO:0007669"/>
    <property type="project" value="UniProtKB-UniRule"/>
</dbReference>
<feature type="transmembrane region" description="Helical" evidence="7">
    <location>
        <begin position="251"/>
        <end position="267"/>
    </location>
</feature>
<evidence type="ECO:0000256" key="1">
    <source>
        <dbReference type="ARBA" id="ARBA00004429"/>
    </source>
</evidence>
<keyword evidence="6 7" id="KW-0472">Membrane</keyword>
<feature type="transmembrane region" description="Helical" evidence="7">
    <location>
        <begin position="5"/>
        <end position="25"/>
    </location>
</feature>
<dbReference type="Pfam" id="PF06808">
    <property type="entry name" value="DctM"/>
    <property type="match status" value="1"/>
</dbReference>
<dbReference type="InterPro" id="IPR004681">
    <property type="entry name" value="TRAP_DctM"/>
</dbReference>
<feature type="transmembrane region" description="Helical" evidence="7">
    <location>
        <begin position="31"/>
        <end position="51"/>
    </location>
</feature>
<organism evidence="9 10">
    <name type="scientific">Marinomonas polaris DSM 16579</name>
    <dbReference type="NCBI Taxonomy" id="1122206"/>
    <lineage>
        <taxon>Bacteria</taxon>
        <taxon>Pseudomonadati</taxon>
        <taxon>Pseudomonadota</taxon>
        <taxon>Gammaproteobacteria</taxon>
        <taxon>Oceanospirillales</taxon>
        <taxon>Oceanospirillaceae</taxon>
        <taxon>Marinomonas</taxon>
    </lineage>
</organism>
<feature type="transmembrane region" description="Helical" evidence="7">
    <location>
        <begin position="143"/>
        <end position="168"/>
    </location>
</feature>
<dbReference type="AlphaFoldDB" id="A0A1M5FKE8"/>
<keyword evidence="2" id="KW-1003">Cell membrane</keyword>
<comment type="similarity">
    <text evidence="7">Belongs to the TRAP transporter large permease family.</text>
</comment>
<feature type="transmembrane region" description="Helical" evidence="7">
    <location>
        <begin position="180"/>
        <end position="202"/>
    </location>
</feature>
<feature type="transmembrane region" description="Helical" evidence="7">
    <location>
        <begin position="102"/>
        <end position="122"/>
    </location>
</feature>
<evidence type="ECO:0000259" key="8">
    <source>
        <dbReference type="Pfam" id="PF06808"/>
    </source>
</evidence>
<dbReference type="Proteomes" id="UP000184517">
    <property type="component" value="Unassembled WGS sequence"/>
</dbReference>
<feature type="domain" description="TRAP C4-dicarboxylate transport system permease DctM subunit" evidence="8">
    <location>
        <begin position="16"/>
        <end position="426"/>
    </location>
</feature>
<evidence type="ECO:0000256" key="5">
    <source>
        <dbReference type="ARBA" id="ARBA00022989"/>
    </source>
</evidence>
<comment type="subcellular location">
    <subcellularLocation>
        <location evidence="1 7">Cell inner membrane</location>
        <topology evidence="1 7">Multi-pass membrane protein</topology>
    </subcellularLocation>
</comment>
<comment type="function">
    <text evidence="7">Part of the tripartite ATP-independent periplasmic (TRAP) transport system.</text>
</comment>
<feature type="transmembrane region" description="Helical" evidence="7">
    <location>
        <begin position="63"/>
        <end position="82"/>
    </location>
</feature>
<dbReference type="STRING" id="1122206.SAMN02745753_02886"/>
<keyword evidence="7" id="KW-0813">Transport</keyword>
<dbReference type="PIRSF" id="PIRSF006066">
    <property type="entry name" value="HI0050"/>
    <property type="match status" value="1"/>
</dbReference>
<evidence type="ECO:0000256" key="3">
    <source>
        <dbReference type="ARBA" id="ARBA00022519"/>
    </source>
</evidence>
<name>A0A1M5FKE8_9GAMM</name>
<feature type="transmembrane region" description="Helical" evidence="7">
    <location>
        <begin position="347"/>
        <end position="363"/>
    </location>
</feature>
<dbReference type="PANTHER" id="PTHR33362">
    <property type="entry name" value="SIALIC ACID TRAP TRANSPORTER PERMEASE PROTEIN SIAT-RELATED"/>
    <property type="match status" value="1"/>
</dbReference>
<evidence type="ECO:0000313" key="10">
    <source>
        <dbReference type="Proteomes" id="UP000184517"/>
    </source>
</evidence>
<keyword evidence="10" id="KW-1185">Reference proteome</keyword>
<feature type="transmembrane region" description="Helical" evidence="7">
    <location>
        <begin position="287"/>
        <end position="304"/>
    </location>
</feature>
<evidence type="ECO:0000313" key="9">
    <source>
        <dbReference type="EMBL" id="SHF91976.1"/>
    </source>
</evidence>
<comment type="subunit">
    <text evidence="7">The complex comprises the extracytoplasmic solute receptor protein and the two transmembrane proteins.</text>
</comment>
<feature type="transmembrane region" description="Helical" evidence="7">
    <location>
        <begin position="223"/>
        <end position="245"/>
    </location>
</feature>
<feature type="transmembrane region" description="Helical" evidence="7">
    <location>
        <begin position="369"/>
        <end position="396"/>
    </location>
</feature>
<protein>
    <recommendedName>
        <fullName evidence="7">TRAP transporter large permease protein</fullName>
    </recommendedName>
</protein>
<dbReference type="PANTHER" id="PTHR33362:SF4">
    <property type="entry name" value="2,3-DIKETO-L-GULONATE TRAP TRANSPORTER LARGE PERMEASE PROTEIN YIAN"/>
    <property type="match status" value="1"/>
</dbReference>
<evidence type="ECO:0000256" key="7">
    <source>
        <dbReference type="RuleBase" id="RU369079"/>
    </source>
</evidence>
<dbReference type="GO" id="GO:0005886">
    <property type="term" value="C:plasma membrane"/>
    <property type="evidence" value="ECO:0007669"/>
    <property type="project" value="UniProtKB-SubCell"/>
</dbReference>
<dbReference type="InterPro" id="IPR010656">
    <property type="entry name" value="DctM"/>
</dbReference>
<evidence type="ECO:0000256" key="4">
    <source>
        <dbReference type="ARBA" id="ARBA00022692"/>
    </source>
</evidence>
<sequence length="437" mass="46811">MFESIIFSISPMTILVISFTVFLVLRMPLAFAIGISSVLFFLADGSSSFIIPIQKMVVASQNPALLAVPFFVFAGNLMNAAGITQRLIVFCSTITAHLAGGLGHVTVLLSAIMGGVSGSAVADVGMQSKILGPSMLKANYSKGFAAASIGLSGLITATIPPSIGLILYGYVGGVSIGRLFLAGIIPGILMTIFLMYTVSIIAKKRGYAASQKKAAPAKKIISTFLQCFWAILFPVLLIVTIRFGIFTPSEAGSFAVFYAMFIGLFVYKELTWNKIVEVLKQTVIDNAVIMLIISFSSIFGFIIVDNQVPQTLSQGILGISTEKYFLLISILLFLALIGMFMEATVNVLLLTPIFLPIVQSVGVDPVHFGILMMTIVTLGGMTPPVGVAMFTACSILDCPTKDYIKESVPFLIAIFILLALLTIFPDLVLFLPNAVYD</sequence>
<gene>
    <name evidence="9" type="ORF">SAMN02745753_02886</name>
</gene>
<dbReference type="RefSeq" id="WP_217653741.1">
    <property type="nucleotide sequence ID" value="NZ_FQVF01000013.1"/>
</dbReference>
<evidence type="ECO:0000256" key="2">
    <source>
        <dbReference type="ARBA" id="ARBA00022475"/>
    </source>
</evidence>
<feature type="transmembrane region" description="Helical" evidence="7">
    <location>
        <begin position="324"/>
        <end position="340"/>
    </location>
</feature>
<feature type="transmembrane region" description="Helical" evidence="7">
    <location>
        <begin position="408"/>
        <end position="431"/>
    </location>
</feature>
<keyword evidence="4 7" id="KW-0812">Transmembrane</keyword>
<keyword evidence="5 7" id="KW-1133">Transmembrane helix</keyword>
<evidence type="ECO:0000256" key="6">
    <source>
        <dbReference type="ARBA" id="ARBA00023136"/>
    </source>
</evidence>
<dbReference type="EMBL" id="FQVF01000013">
    <property type="protein sequence ID" value="SHF91976.1"/>
    <property type="molecule type" value="Genomic_DNA"/>
</dbReference>